<accession>A0AAD2AFB2</accession>
<keyword evidence="3" id="KW-1185">Reference proteome</keyword>
<dbReference type="AlphaFoldDB" id="A0AAD2AFB2"/>
<reference evidence="2" key="1">
    <citation type="submission" date="2023-05" db="EMBL/GenBank/DDBJ databases">
        <authorList>
            <person name="Huff M."/>
        </authorList>
    </citation>
    <scope>NUCLEOTIDE SEQUENCE</scope>
</reference>
<organism evidence="2 3">
    <name type="scientific">Fraxinus pennsylvanica</name>
    <dbReference type="NCBI Taxonomy" id="56036"/>
    <lineage>
        <taxon>Eukaryota</taxon>
        <taxon>Viridiplantae</taxon>
        <taxon>Streptophyta</taxon>
        <taxon>Embryophyta</taxon>
        <taxon>Tracheophyta</taxon>
        <taxon>Spermatophyta</taxon>
        <taxon>Magnoliopsida</taxon>
        <taxon>eudicotyledons</taxon>
        <taxon>Gunneridae</taxon>
        <taxon>Pentapetalae</taxon>
        <taxon>asterids</taxon>
        <taxon>lamiids</taxon>
        <taxon>Lamiales</taxon>
        <taxon>Oleaceae</taxon>
        <taxon>Oleeae</taxon>
        <taxon>Fraxinus</taxon>
    </lineage>
</organism>
<name>A0AAD2AFB2_9LAMI</name>
<dbReference type="EMBL" id="OU503058">
    <property type="protein sequence ID" value="CAI9787163.1"/>
    <property type="molecule type" value="Genomic_DNA"/>
</dbReference>
<sequence length="179" mass="20453">MELWFVNSSNSDSDSRFQSRSPLRNARVGEIEKPRTFQIINGIRELAKTRRFKAWFFNLSPSLYYEIKPRPNDIWAIERLATYGTEMVIICDSPLPASTIMEELRFHGFDTSLFVGAITREDLRRRAGDAGLEEVGRSLNSLNSYYRYNFARGSISPEVDGDSEKESPSPNFGSVIKVL</sequence>
<evidence type="ECO:0000313" key="3">
    <source>
        <dbReference type="Proteomes" id="UP000834106"/>
    </source>
</evidence>
<protein>
    <submittedName>
        <fullName evidence="2">Uncharacterized protein</fullName>
    </submittedName>
</protein>
<dbReference type="Proteomes" id="UP000834106">
    <property type="component" value="Chromosome 23"/>
</dbReference>
<evidence type="ECO:0000256" key="1">
    <source>
        <dbReference type="SAM" id="MobiDB-lite"/>
    </source>
</evidence>
<proteinExistence type="predicted"/>
<evidence type="ECO:0000313" key="2">
    <source>
        <dbReference type="EMBL" id="CAI9787163.1"/>
    </source>
</evidence>
<gene>
    <name evidence="2" type="ORF">FPE_LOCUS34593</name>
</gene>
<feature type="region of interest" description="Disordered" evidence="1">
    <location>
        <begin position="157"/>
        <end position="179"/>
    </location>
</feature>